<dbReference type="AlphaFoldDB" id="A0A0F9B7C0"/>
<comment type="caution">
    <text evidence="1">The sequence shown here is derived from an EMBL/GenBank/DDBJ whole genome shotgun (WGS) entry which is preliminary data.</text>
</comment>
<name>A0A0F9B7C0_9ZZZZ</name>
<evidence type="ECO:0008006" key="2">
    <source>
        <dbReference type="Google" id="ProtNLM"/>
    </source>
</evidence>
<reference evidence="1" key="1">
    <citation type="journal article" date="2015" name="Nature">
        <title>Complex archaea that bridge the gap between prokaryotes and eukaryotes.</title>
        <authorList>
            <person name="Spang A."/>
            <person name="Saw J.H."/>
            <person name="Jorgensen S.L."/>
            <person name="Zaremba-Niedzwiedzka K."/>
            <person name="Martijn J."/>
            <person name="Lind A.E."/>
            <person name="van Eijk R."/>
            <person name="Schleper C."/>
            <person name="Guy L."/>
            <person name="Ettema T.J."/>
        </authorList>
    </citation>
    <scope>NUCLEOTIDE SEQUENCE</scope>
</reference>
<protein>
    <recommendedName>
        <fullName evidence="2">DUF4242 domain-containing protein</fullName>
    </recommendedName>
</protein>
<proteinExistence type="predicted"/>
<evidence type="ECO:0000313" key="1">
    <source>
        <dbReference type="EMBL" id="KKL17809.1"/>
    </source>
</evidence>
<organism evidence="1">
    <name type="scientific">marine sediment metagenome</name>
    <dbReference type="NCBI Taxonomy" id="412755"/>
    <lineage>
        <taxon>unclassified sequences</taxon>
        <taxon>metagenomes</taxon>
        <taxon>ecological metagenomes</taxon>
    </lineage>
</organism>
<sequence>MPKFLDSHPMKGAKQEALKKLQNAPVDEFGVKHLNLIYSEDEDRMYCFLEAPDKEAVTKHHDKLGYKCDYILEVDSTAVE</sequence>
<gene>
    <name evidence="1" type="ORF">LCGC14_2481840</name>
</gene>
<accession>A0A0F9B7C0</accession>
<dbReference type="Pfam" id="PF14026">
    <property type="entry name" value="SCO4226-like"/>
    <property type="match status" value="1"/>
</dbReference>
<dbReference type="Gene3D" id="3.30.70.3090">
    <property type="entry name" value="ORF SCO4226, nickel-binding ferredoxin-like monomer"/>
    <property type="match status" value="1"/>
</dbReference>
<dbReference type="InterPro" id="IPR042557">
    <property type="entry name" value="SCO4226"/>
</dbReference>
<dbReference type="EMBL" id="LAZR01039112">
    <property type="protein sequence ID" value="KKL17809.1"/>
    <property type="molecule type" value="Genomic_DNA"/>
</dbReference>
<dbReference type="InterPro" id="IPR025336">
    <property type="entry name" value="SCO4226-like"/>
</dbReference>